<accession>A0AAD4M7B5</accession>
<gene>
    <name evidence="2" type="ORF">B0F90DRAFT_1709513</name>
</gene>
<proteinExistence type="predicted"/>
<evidence type="ECO:0000313" key="3">
    <source>
        <dbReference type="Proteomes" id="UP001203297"/>
    </source>
</evidence>
<evidence type="ECO:0000313" key="2">
    <source>
        <dbReference type="EMBL" id="KAI0303842.1"/>
    </source>
</evidence>
<protein>
    <submittedName>
        <fullName evidence="2">Uncharacterized protein</fullName>
    </submittedName>
</protein>
<feature type="region of interest" description="Disordered" evidence="1">
    <location>
        <begin position="30"/>
        <end position="50"/>
    </location>
</feature>
<name>A0AAD4M7B5_9AGAM</name>
<organism evidence="2 3">
    <name type="scientific">Multifurca ochricompacta</name>
    <dbReference type="NCBI Taxonomy" id="376703"/>
    <lineage>
        <taxon>Eukaryota</taxon>
        <taxon>Fungi</taxon>
        <taxon>Dikarya</taxon>
        <taxon>Basidiomycota</taxon>
        <taxon>Agaricomycotina</taxon>
        <taxon>Agaricomycetes</taxon>
        <taxon>Russulales</taxon>
        <taxon>Russulaceae</taxon>
        <taxon>Multifurca</taxon>
    </lineage>
</organism>
<dbReference type="EMBL" id="WTXG01000008">
    <property type="protein sequence ID" value="KAI0303842.1"/>
    <property type="molecule type" value="Genomic_DNA"/>
</dbReference>
<sequence>MNGYPPQHPSAFPQPHPNSRYVNALATKAHHSSYIRPPSTQPASLSVRPPGYAAPSFQPFMTPAATNQPAICQCAHRHSPRHRDSTANAGASEPGGFRVSGIC</sequence>
<feature type="region of interest" description="Disordered" evidence="1">
    <location>
        <begin position="75"/>
        <end position="103"/>
    </location>
</feature>
<reference evidence="2" key="1">
    <citation type="journal article" date="2022" name="New Phytol.">
        <title>Evolutionary transition to the ectomycorrhizal habit in the genomes of a hyperdiverse lineage of mushroom-forming fungi.</title>
        <authorList>
            <person name="Looney B."/>
            <person name="Miyauchi S."/>
            <person name="Morin E."/>
            <person name="Drula E."/>
            <person name="Courty P.E."/>
            <person name="Kohler A."/>
            <person name="Kuo A."/>
            <person name="LaButti K."/>
            <person name="Pangilinan J."/>
            <person name="Lipzen A."/>
            <person name="Riley R."/>
            <person name="Andreopoulos W."/>
            <person name="He G."/>
            <person name="Johnson J."/>
            <person name="Nolan M."/>
            <person name="Tritt A."/>
            <person name="Barry K.W."/>
            <person name="Grigoriev I.V."/>
            <person name="Nagy L.G."/>
            <person name="Hibbett D."/>
            <person name="Henrissat B."/>
            <person name="Matheny P.B."/>
            <person name="Labbe J."/>
            <person name="Martin F.M."/>
        </authorList>
    </citation>
    <scope>NUCLEOTIDE SEQUENCE</scope>
    <source>
        <strain evidence="2">BPL690</strain>
    </source>
</reference>
<dbReference type="Proteomes" id="UP001203297">
    <property type="component" value="Unassembled WGS sequence"/>
</dbReference>
<keyword evidence="3" id="KW-1185">Reference proteome</keyword>
<evidence type="ECO:0000256" key="1">
    <source>
        <dbReference type="SAM" id="MobiDB-lite"/>
    </source>
</evidence>
<comment type="caution">
    <text evidence="2">The sequence shown here is derived from an EMBL/GenBank/DDBJ whole genome shotgun (WGS) entry which is preliminary data.</text>
</comment>
<dbReference type="AlphaFoldDB" id="A0AAD4M7B5"/>